<keyword evidence="4" id="KW-0175">Coiled coil</keyword>
<keyword evidence="1" id="KW-0304">Gas vesicle</keyword>
<evidence type="ECO:0000256" key="1">
    <source>
        <dbReference type="ARBA" id="ARBA00022987"/>
    </source>
</evidence>
<evidence type="ECO:0008006" key="7">
    <source>
        <dbReference type="Google" id="ProtNLM"/>
    </source>
</evidence>
<evidence type="ECO:0000256" key="3">
    <source>
        <dbReference type="ARBA" id="ARBA00035643"/>
    </source>
</evidence>
<sequence>MPLLIHALILRPEALGDLSSALQHIGDVTGAGPLELVAVKDAGAVAVPLEKVPSPPSQEELLRYADAVEQLAALATILPMRFGSTAASPEELLRMLSANRDPILAALERVEGRVEYSLRILAPGEDGAHPRDLEGTVPDALSGGGIQREYLRRKYQAHRQAEQLSREATELREELKLKLSALDPSTQFVLSDASAFLVDLSILISRPAAAGLGPVFDLFGKEHPERPLMVTGPWPPYTFSSLTIQ</sequence>
<dbReference type="RefSeq" id="WP_126341363.1">
    <property type="nucleotide sequence ID" value="NZ_RXYJ01000001.1"/>
</dbReference>
<gene>
    <name evidence="5" type="ORF">EKD02_07930</name>
</gene>
<accession>A0A3S0N9F2</accession>
<name>A0A3S0N9F2_CHLPH</name>
<dbReference type="GO" id="GO:0031411">
    <property type="term" value="C:gas vesicle"/>
    <property type="evidence" value="ECO:0007669"/>
    <property type="project" value="UniProtKB-SubCell"/>
</dbReference>
<evidence type="ECO:0000256" key="4">
    <source>
        <dbReference type="SAM" id="Coils"/>
    </source>
</evidence>
<dbReference type="Proteomes" id="UP000279908">
    <property type="component" value="Unassembled WGS sequence"/>
</dbReference>
<feature type="coiled-coil region" evidence="4">
    <location>
        <begin position="154"/>
        <end position="181"/>
    </location>
</feature>
<evidence type="ECO:0000313" key="6">
    <source>
        <dbReference type="Proteomes" id="UP000279908"/>
    </source>
</evidence>
<dbReference type="EMBL" id="RXYK01000013">
    <property type="protein sequence ID" value="RTY36312.1"/>
    <property type="molecule type" value="Genomic_DNA"/>
</dbReference>
<dbReference type="AlphaFoldDB" id="A0A3S0N9F2"/>
<dbReference type="PANTHER" id="PTHR36852">
    <property type="entry name" value="PROTEIN GVPL 2"/>
    <property type="match status" value="1"/>
</dbReference>
<evidence type="ECO:0000313" key="5">
    <source>
        <dbReference type="EMBL" id="RTY36312.1"/>
    </source>
</evidence>
<dbReference type="GO" id="GO:0031412">
    <property type="term" value="P:gas vesicle organization"/>
    <property type="evidence" value="ECO:0007669"/>
    <property type="project" value="InterPro"/>
</dbReference>
<comment type="subcellular location">
    <subcellularLocation>
        <location evidence="2">Gas vesicle</location>
    </subcellularLocation>
</comment>
<comment type="similarity">
    <text evidence="3">Belongs to the gas vesicle GvpF/GvpL family.</text>
</comment>
<proteinExistence type="inferred from homology"/>
<dbReference type="InterPro" id="IPR009430">
    <property type="entry name" value="GvpL/GvpF"/>
</dbReference>
<protein>
    <recommendedName>
        <fullName evidence="7">GvpL/GvpF family gas vesicle protein</fullName>
    </recommendedName>
</protein>
<dbReference type="Pfam" id="PF06386">
    <property type="entry name" value="GvpL_GvpF"/>
    <property type="match status" value="1"/>
</dbReference>
<reference evidence="5 6" key="1">
    <citation type="submission" date="2018-12" db="EMBL/GenBank/DDBJ databases">
        <authorList>
            <person name="Lunina O.N."/>
            <person name="Grouzdev D.S."/>
            <person name="Gorlenko V.M."/>
            <person name="Savvichev A.S."/>
        </authorList>
    </citation>
    <scope>NUCLEOTIDE SEQUENCE [LARGE SCALE GENOMIC DNA]</scope>
    <source>
        <strain evidence="5 6">BrKhr-17</strain>
    </source>
</reference>
<comment type="caution">
    <text evidence="5">The sequence shown here is derived from an EMBL/GenBank/DDBJ whole genome shotgun (WGS) entry which is preliminary data.</text>
</comment>
<evidence type="ECO:0000256" key="2">
    <source>
        <dbReference type="ARBA" id="ARBA00035108"/>
    </source>
</evidence>
<dbReference type="PANTHER" id="PTHR36852:SF1">
    <property type="entry name" value="PROTEIN GVPL 2"/>
    <property type="match status" value="1"/>
</dbReference>
<organism evidence="5 6">
    <name type="scientific">Chlorobium phaeovibrioides</name>
    <dbReference type="NCBI Taxonomy" id="1094"/>
    <lineage>
        <taxon>Bacteria</taxon>
        <taxon>Pseudomonadati</taxon>
        <taxon>Chlorobiota</taxon>
        <taxon>Chlorobiia</taxon>
        <taxon>Chlorobiales</taxon>
        <taxon>Chlorobiaceae</taxon>
        <taxon>Chlorobium/Pelodictyon group</taxon>
        <taxon>Chlorobium</taxon>
    </lineage>
</organism>